<dbReference type="PANTHER" id="PTHR11955">
    <property type="entry name" value="FATTY ACID BINDING PROTEIN"/>
    <property type="match status" value="1"/>
</dbReference>
<evidence type="ECO:0000313" key="5">
    <source>
        <dbReference type="Proteomes" id="UP001474421"/>
    </source>
</evidence>
<feature type="domain" description="Cytosolic fatty-acid binding proteins" evidence="3">
    <location>
        <begin position="51"/>
        <end position="68"/>
    </location>
</feature>
<evidence type="ECO:0000256" key="1">
    <source>
        <dbReference type="ARBA" id="ARBA00008390"/>
    </source>
</evidence>
<dbReference type="Gene3D" id="2.40.128.20">
    <property type="match status" value="1"/>
</dbReference>
<dbReference type="PROSITE" id="PS00214">
    <property type="entry name" value="FABP"/>
    <property type="match status" value="1"/>
</dbReference>
<dbReference type="AlphaFoldDB" id="A0AAW1BAB3"/>
<comment type="similarity">
    <text evidence="1 2">Belongs to the calycin superfamily. Fatty-acid binding protein (FABP) family.</text>
</comment>
<gene>
    <name evidence="4" type="ORF">NXF25_013879</name>
</gene>
<dbReference type="Proteomes" id="UP001474421">
    <property type="component" value="Unassembled WGS sequence"/>
</dbReference>
<dbReference type="PRINTS" id="PR00178">
    <property type="entry name" value="FATTYACIDBP"/>
</dbReference>
<evidence type="ECO:0000259" key="3">
    <source>
        <dbReference type="PROSITE" id="PS00214"/>
    </source>
</evidence>
<proteinExistence type="inferred from homology"/>
<dbReference type="InterPro" id="IPR031259">
    <property type="entry name" value="ILBP"/>
</dbReference>
<sequence length="166" mass="18435">LLNGAASKENICLKGNDELSLLEQLSGIKSMTKCNSTVGLLLKLATMAFDGTWKVEKSENYEKFMEVMGINLVKRKLGAHDNLKLTIKQEGNKFIIQENSNFRSIEIVFTLGVNFDYSLADGTELNGSWDLQGTQLIGAFNRKDNGKKLEALREIVGDEMIQVSIS</sequence>
<name>A0AAW1BAB3_CROAD</name>
<accession>A0AAW1BAB3</accession>
<dbReference type="InterPro" id="IPR000566">
    <property type="entry name" value="Lipocln_cytosolic_FA-bd_dom"/>
</dbReference>
<organism evidence="4 5">
    <name type="scientific">Crotalus adamanteus</name>
    <name type="common">Eastern diamondback rattlesnake</name>
    <dbReference type="NCBI Taxonomy" id="8729"/>
    <lineage>
        <taxon>Eukaryota</taxon>
        <taxon>Metazoa</taxon>
        <taxon>Chordata</taxon>
        <taxon>Craniata</taxon>
        <taxon>Vertebrata</taxon>
        <taxon>Euteleostomi</taxon>
        <taxon>Lepidosauria</taxon>
        <taxon>Squamata</taxon>
        <taxon>Bifurcata</taxon>
        <taxon>Unidentata</taxon>
        <taxon>Episquamata</taxon>
        <taxon>Toxicofera</taxon>
        <taxon>Serpentes</taxon>
        <taxon>Colubroidea</taxon>
        <taxon>Viperidae</taxon>
        <taxon>Crotalinae</taxon>
        <taxon>Crotalus</taxon>
    </lineage>
</organism>
<evidence type="ECO:0000313" key="4">
    <source>
        <dbReference type="EMBL" id="KAK9398910.1"/>
    </source>
</evidence>
<evidence type="ECO:0000256" key="2">
    <source>
        <dbReference type="RuleBase" id="RU003696"/>
    </source>
</evidence>
<dbReference type="GO" id="GO:0008289">
    <property type="term" value="F:lipid binding"/>
    <property type="evidence" value="ECO:0007669"/>
    <property type="project" value="InterPro"/>
</dbReference>
<reference evidence="4 5" key="1">
    <citation type="journal article" date="2024" name="Proc. Natl. Acad. Sci. U.S.A.">
        <title>The genetic regulatory architecture and epigenomic basis for age-related changes in rattlesnake venom.</title>
        <authorList>
            <person name="Hogan M.P."/>
            <person name="Holding M.L."/>
            <person name="Nystrom G.S."/>
            <person name="Colston T.J."/>
            <person name="Bartlett D.A."/>
            <person name="Mason A.J."/>
            <person name="Ellsworth S.A."/>
            <person name="Rautsaw R.M."/>
            <person name="Lawrence K.C."/>
            <person name="Strickland J.L."/>
            <person name="He B."/>
            <person name="Fraser P."/>
            <person name="Margres M.J."/>
            <person name="Gilbert D.M."/>
            <person name="Gibbs H.L."/>
            <person name="Parkinson C.L."/>
            <person name="Rokyta D.R."/>
        </authorList>
    </citation>
    <scope>NUCLEOTIDE SEQUENCE [LARGE SCALE GENOMIC DNA]</scope>
    <source>
        <strain evidence="4">DRR0105</strain>
    </source>
</reference>
<protein>
    <submittedName>
        <fullName evidence="4">Fabp2: Fatty acid-binding protein intestinal</fullName>
    </submittedName>
</protein>
<comment type="caution">
    <text evidence="4">The sequence shown here is derived from an EMBL/GenBank/DDBJ whole genome shotgun (WGS) entry which is preliminary data.</text>
</comment>
<feature type="non-terminal residue" evidence="4">
    <location>
        <position position="1"/>
    </location>
</feature>
<dbReference type="EMBL" id="JAOTOJ010000007">
    <property type="protein sequence ID" value="KAK9398910.1"/>
    <property type="molecule type" value="Genomic_DNA"/>
</dbReference>
<dbReference type="SUPFAM" id="SSF50814">
    <property type="entry name" value="Lipocalins"/>
    <property type="match status" value="1"/>
</dbReference>
<dbReference type="Pfam" id="PF00061">
    <property type="entry name" value="Lipocalin"/>
    <property type="match status" value="1"/>
</dbReference>
<keyword evidence="5" id="KW-1185">Reference proteome</keyword>
<keyword evidence="2" id="KW-0813">Transport</keyword>
<dbReference type="InterPro" id="IPR012674">
    <property type="entry name" value="Calycin"/>
</dbReference>
<dbReference type="InterPro" id="IPR000463">
    <property type="entry name" value="Fatty_acid-bd"/>
</dbReference>